<dbReference type="PANTHER" id="PTHR11496:SF102">
    <property type="entry name" value="ALCOHOL DEHYDROGENASE 4"/>
    <property type="match status" value="1"/>
</dbReference>
<evidence type="ECO:0000259" key="3">
    <source>
        <dbReference type="Pfam" id="PF00465"/>
    </source>
</evidence>
<organism evidence="5 6">
    <name type="scientific">Fusobacterium pseudoperiodonticum</name>
    <dbReference type="NCBI Taxonomy" id="2663009"/>
    <lineage>
        <taxon>Bacteria</taxon>
        <taxon>Fusobacteriati</taxon>
        <taxon>Fusobacteriota</taxon>
        <taxon>Fusobacteriia</taxon>
        <taxon>Fusobacteriales</taxon>
        <taxon>Fusobacteriaceae</taxon>
        <taxon>Fusobacterium</taxon>
    </lineage>
</organism>
<evidence type="ECO:0000313" key="6">
    <source>
        <dbReference type="Proteomes" id="UP000230781"/>
    </source>
</evidence>
<dbReference type="CDD" id="cd08180">
    <property type="entry name" value="PDD"/>
    <property type="match status" value="1"/>
</dbReference>
<dbReference type="Pfam" id="PF25137">
    <property type="entry name" value="ADH_Fe_C"/>
    <property type="match status" value="1"/>
</dbReference>
<feature type="domain" description="Fe-containing alcohol dehydrogenase-like C-terminal" evidence="4">
    <location>
        <begin position="173"/>
        <end position="367"/>
    </location>
</feature>
<dbReference type="SUPFAM" id="SSF56796">
    <property type="entry name" value="Dehydroquinate synthase-like"/>
    <property type="match status" value="1"/>
</dbReference>
<evidence type="ECO:0000256" key="1">
    <source>
        <dbReference type="ARBA" id="ARBA00007358"/>
    </source>
</evidence>
<feature type="domain" description="Alcohol dehydrogenase iron-type/glycerol dehydrogenase GldA" evidence="3">
    <location>
        <begin position="8"/>
        <end position="160"/>
    </location>
</feature>
<name>A0A2D3PU65_9FUSO</name>
<sequence length="371" mass="41595">MKEFRLQPKILFGEDSLDYLKTLEYKKVMIVTDEVMTQLKLTDFITNNLSSSTEVKIFNKVEPNPSMQTIENGLKDFIDFEPQCVIALGGGSPIDACKAILYFAYELYKKLKVNKKVFFIAVPTTSGTGSEVTSYSVVTKGEHKIALADEKMLPDVALLNTVFLNGLPAKVVADTGMDVLTHSIEAYVSTNANPFSSSFAMKSIKLIFENLVAHYNDRKIQGPKENVQFASCLAGIAFDNSSLGINHSIAHTVGAKFHIAHGRANAIIMPYVIEVNTEANRKYFEISRELGLPSDTIEEGKYSLLSFVRILKEKLAVEKSLKDYGVDFEAFKREIPSMLEDIKKDICTQYNPNKLTDEEYVRLLLKIYFGE</sequence>
<dbReference type="InterPro" id="IPR056798">
    <property type="entry name" value="ADH_Fe_C"/>
</dbReference>
<dbReference type="FunFam" id="1.20.1090.10:FF:000001">
    <property type="entry name" value="Aldehyde-alcohol dehydrogenase"/>
    <property type="match status" value="1"/>
</dbReference>
<comment type="similarity">
    <text evidence="1">Belongs to the iron-containing alcohol dehydrogenase family.</text>
</comment>
<protein>
    <submittedName>
        <fullName evidence="5">Butanol dehydrogenase</fullName>
    </submittedName>
</protein>
<dbReference type="GO" id="GO:0004022">
    <property type="term" value="F:alcohol dehydrogenase (NAD+) activity"/>
    <property type="evidence" value="ECO:0007669"/>
    <property type="project" value="TreeGrafter"/>
</dbReference>
<dbReference type="EMBL" id="CP024704">
    <property type="protein sequence ID" value="ATV71177.1"/>
    <property type="molecule type" value="Genomic_DNA"/>
</dbReference>
<dbReference type="Gene3D" id="3.40.50.1970">
    <property type="match status" value="1"/>
</dbReference>
<reference evidence="5 6" key="1">
    <citation type="submission" date="2017-11" db="EMBL/GenBank/DDBJ databases">
        <title>Genome sequencing of Fusobacterium periodonticum KCOM 2555.</title>
        <authorList>
            <person name="Kook J.-K."/>
            <person name="Park S.-N."/>
            <person name="Lim Y.K."/>
        </authorList>
    </citation>
    <scope>NUCLEOTIDE SEQUENCE [LARGE SCALE GENOMIC DNA]</scope>
    <source>
        <strain evidence="5 6">KCOM 2555</strain>
    </source>
</reference>
<dbReference type="AlphaFoldDB" id="A0A2D3PU65"/>
<evidence type="ECO:0000256" key="2">
    <source>
        <dbReference type="ARBA" id="ARBA00023002"/>
    </source>
</evidence>
<evidence type="ECO:0000313" key="5">
    <source>
        <dbReference type="EMBL" id="ATV71177.1"/>
    </source>
</evidence>
<accession>A0A2D3PU65</accession>
<dbReference type="RefSeq" id="WP_100027058.1">
    <property type="nucleotide sequence ID" value="NZ_CAUUPV010000044.1"/>
</dbReference>
<dbReference type="Proteomes" id="UP000230781">
    <property type="component" value="Chromosome"/>
</dbReference>
<dbReference type="Pfam" id="PF00465">
    <property type="entry name" value="Fe-ADH"/>
    <property type="match status" value="1"/>
</dbReference>
<keyword evidence="2" id="KW-0560">Oxidoreductase</keyword>
<dbReference type="Gene3D" id="1.20.1090.10">
    <property type="entry name" value="Dehydroquinate synthase-like - alpha domain"/>
    <property type="match status" value="1"/>
</dbReference>
<dbReference type="GO" id="GO:0046872">
    <property type="term" value="F:metal ion binding"/>
    <property type="evidence" value="ECO:0007669"/>
    <property type="project" value="InterPro"/>
</dbReference>
<proteinExistence type="inferred from homology"/>
<evidence type="ECO:0000259" key="4">
    <source>
        <dbReference type="Pfam" id="PF25137"/>
    </source>
</evidence>
<dbReference type="InterPro" id="IPR001670">
    <property type="entry name" value="ADH_Fe/GldA"/>
</dbReference>
<dbReference type="FunFam" id="3.40.50.1970:FF:000003">
    <property type="entry name" value="Alcohol dehydrogenase, iron-containing"/>
    <property type="match status" value="1"/>
</dbReference>
<dbReference type="PANTHER" id="PTHR11496">
    <property type="entry name" value="ALCOHOL DEHYDROGENASE"/>
    <property type="match status" value="1"/>
</dbReference>
<dbReference type="InterPro" id="IPR039697">
    <property type="entry name" value="Alcohol_dehydrogenase_Fe"/>
</dbReference>
<gene>
    <name evidence="5" type="ORF">CTM98_11270</name>
</gene>